<dbReference type="EMBL" id="BAAADM010000031">
    <property type="protein sequence ID" value="GAA0436802.1"/>
    <property type="molecule type" value="Genomic_DNA"/>
</dbReference>
<dbReference type="PROSITE" id="PS50883">
    <property type="entry name" value="EAL"/>
    <property type="match status" value="1"/>
</dbReference>
<name>A0ABN0Z7K8_9BACI</name>
<dbReference type="InterPro" id="IPR000014">
    <property type="entry name" value="PAS"/>
</dbReference>
<evidence type="ECO:0000259" key="3">
    <source>
        <dbReference type="PROSITE" id="PS50883"/>
    </source>
</evidence>
<dbReference type="InterPro" id="IPR052155">
    <property type="entry name" value="Biofilm_reg_signaling"/>
</dbReference>
<dbReference type="CDD" id="cd01949">
    <property type="entry name" value="GGDEF"/>
    <property type="match status" value="1"/>
</dbReference>
<dbReference type="Pfam" id="PF00990">
    <property type="entry name" value="GGDEF"/>
    <property type="match status" value="1"/>
</dbReference>
<evidence type="ECO:0000259" key="2">
    <source>
        <dbReference type="PROSITE" id="PS50113"/>
    </source>
</evidence>
<protein>
    <submittedName>
        <fullName evidence="5">EAL domain-containing protein</fullName>
    </submittedName>
</protein>
<dbReference type="PROSITE" id="PS50887">
    <property type="entry name" value="GGDEF"/>
    <property type="match status" value="1"/>
</dbReference>
<dbReference type="Pfam" id="PF00563">
    <property type="entry name" value="EAL"/>
    <property type="match status" value="1"/>
</dbReference>
<sequence length="574" mass="66121">MNYESELNKELKNRHDIETALNESSIVAVTDHRGVIQSANEKFTELSKYTNEELIGSYQNIINSGYHSRAFFHNLWKTIGSGKVWKGEIKNKAKDGTYYWVETTIMPFLNDNGKPYQYISIRHDITQRKQYEETIKQLAYYDQLTSLPNRHLLNEWGNNLEENHKITVFFLDIDRFKSLNDNYGHYAGDIILQKIADRLRSCLRDSDFIVREGGDEFIILLDNVYKREDIETFASKIIDQFEKPIYIDYQSIRVTTSIGISTNQLLPGHDHRSKAIETFIRNADTAMYHAKKQGGNTYCFNTQSQNHDMERYQHMEHELRFALENDQFTIVYQPFIGLESEEVVGLESLLRWYSPYLGAVSPAEFIPLLEELGLIIPVGKWILKSVCQQLKEWQNEGIFLQRVSVNVSPVQLRNRDFVNDLKAILTETKIDPAYLDLELTEGTILNVSESAAVINDLQALGVNISIDDFGTGYSSLNYLKQLPINTLKIDKSFIHDLDFDDDVIVNTIINMGQNLNFTVLAEGIESYDQLAYLQNQNCHEGQGFYWSKPVNATAIPYLYNNNGQEQYGAPASKH</sequence>
<dbReference type="PROSITE" id="PS50112">
    <property type="entry name" value="PAS"/>
    <property type="match status" value="1"/>
</dbReference>
<dbReference type="NCBIfam" id="TIGR00254">
    <property type="entry name" value="GGDEF"/>
    <property type="match status" value="1"/>
</dbReference>
<dbReference type="SUPFAM" id="SSF141868">
    <property type="entry name" value="EAL domain-like"/>
    <property type="match status" value="1"/>
</dbReference>
<comment type="caution">
    <text evidence="5">The sequence shown here is derived from an EMBL/GenBank/DDBJ whole genome shotgun (WGS) entry which is preliminary data.</text>
</comment>
<dbReference type="CDD" id="cd00130">
    <property type="entry name" value="PAS"/>
    <property type="match status" value="1"/>
</dbReference>
<dbReference type="SMART" id="SM00052">
    <property type="entry name" value="EAL"/>
    <property type="match status" value="1"/>
</dbReference>
<accession>A0ABN0Z7K8</accession>
<dbReference type="InterPro" id="IPR000160">
    <property type="entry name" value="GGDEF_dom"/>
</dbReference>
<dbReference type="SMART" id="SM00086">
    <property type="entry name" value="PAC"/>
    <property type="match status" value="1"/>
</dbReference>
<dbReference type="Pfam" id="PF13426">
    <property type="entry name" value="PAS_9"/>
    <property type="match status" value="1"/>
</dbReference>
<dbReference type="PANTHER" id="PTHR44757:SF2">
    <property type="entry name" value="BIOFILM ARCHITECTURE MAINTENANCE PROTEIN MBAA"/>
    <property type="match status" value="1"/>
</dbReference>
<dbReference type="Gene3D" id="3.30.70.270">
    <property type="match status" value="1"/>
</dbReference>
<dbReference type="PANTHER" id="PTHR44757">
    <property type="entry name" value="DIGUANYLATE CYCLASE DGCP"/>
    <property type="match status" value="1"/>
</dbReference>
<evidence type="ECO:0000259" key="1">
    <source>
        <dbReference type="PROSITE" id="PS50112"/>
    </source>
</evidence>
<dbReference type="SUPFAM" id="SSF55785">
    <property type="entry name" value="PYP-like sensor domain (PAS domain)"/>
    <property type="match status" value="1"/>
</dbReference>
<evidence type="ECO:0000259" key="4">
    <source>
        <dbReference type="PROSITE" id="PS50887"/>
    </source>
</evidence>
<dbReference type="InterPro" id="IPR035919">
    <property type="entry name" value="EAL_sf"/>
</dbReference>
<dbReference type="InterPro" id="IPR035965">
    <property type="entry name" value="PAS-like_dom_sf"/>
</dbReference>
<dbReference type="InterPro" id="IPR001633">
    <property type="entry name" value="EAL_dom"/>
</dbReference>
<dbReference type="Proteomes" id="UP001501459">
    <property type="component" value="Unassembled WGS sequence"/>
</dbReference>
<feature type="domain" description="PAS" evidence="1">
    <location>
        <begin position="13"/>
        <end position="56"/>
    </location>
</feature>
<keyword evidence="6" id="KW-1185">Reference proteome</keyword>
<feature type="domain" description="PAC" evidence="2">
    <location>
        <begin position="85"/>
        <end position="137"/>
    </location>
</feature>
<dbReference type="Gene3D" id="3.30.450.20">
    <property type="entry name" value="PAS domain"/>
    <property type="match status" value="1"/>
</dbReference>
<dbReference type="Gene3D" id="3.20.20.450">
    <property type="entry name" value="EAL domain"/>
    <property type="match status" value="1"/>
</dbReference>
<dbReference type="InterPro" id="IPR043128">
    <property type="entry name" value="Rev_trsase/Diguanyl_cyclase"/>
</dbReference>
<evidence type="ECO:0000313" key="5">
    <source>
        <dbReference type="EMBL" id="GAA0436802.1"/>
    </source>
</evidence>
<dbReference type="SUPFAM" id="SSF55073">
    <property type="entry name" value="Nucleotide cyclase"/>
    <property type="match status" value="1"/>
</dbReference>
<evidence type="ECO:0000313" key="6">
    <source>
        <dbReference type="Proteomes" id="UP001501459"/>
    </source>
</evidence>
<reference evidence="5 6" key="1">
    <citation type="journal article" date="2019" name="Int. J. Syst. Evol. Microbiol.">
        <title>The Global Catalogue of Microorganisms (GCM) 10K type strain sequencing project: providing services to taxonomists for standard genome sequencing and annotation.</title>
        <authorList>
            <consortium name="The Broad Institute Genomics Platform"/>
            <consortium name="The Broad Institute Genome Sequencing Center for Infectious Disease"/>
            <person name="Wu L."/>
            <person name="Ma J."/>
        </authorList>
    </citation>
    <scope>NUCLEOTIDE SEQUENCE [LARGE SCALE GENOMIC DNA]</scope>
    <source>
        <strain evidence="5 6">JCM 12149</strain>
    </source>
</reference>
<dbReference type="SMART" id="SM00267">
    <property type="entry name" value="GGDEF"/>
    <property type="match status" value="1"/>
</dbReference>
<feature type="domain" description="GGDEF" evidence="4">
    <location>
        <begin position="164"/>
        <end position="303"/>
    </location>
</feature>
<dbReference type="CDD" id="cd01948">
    <property type="entry name" value="EAL"/>
    <property type="match status" value="1"/>
</dbReference>
<dbReference type="RefSeq" id="WP_343751778.1">
    <property type="nucleotide sequence ID" value="NZ_BAAADM010000031.1"/>
</dbReference>
<dbReference type="InterPro" id="IPR000700">
    <property type="entry name" value="PAS-assoc_C"/>
</dbReference>
<feature type="domain" description="EAL" evidence="3">
    <location>
        <begin position="312"/>
        <end position="563"/>
    </location>
</feature>
<dbReference type="InterPro" id="IPR029787">
    <property type="entry name" value="Nucleotide_cyclase"/>
</dbReference>
<dbReference type="NCBIfam" id="TIGR00229">
    <property type="entry name" value="sensory_box"/>
    <property type="match status" value="1"/>
</dbReference>
<gene>
    <name evidence="5" type="ORF">GCM10008983_11890</name>
</gene>
<dbReference type="InterPro" id="IPR001610">
    <property type="entry name" value="PAC"/>
</dbReference>
<dbReference type="PROSITE" id="PS50113">
    <property type="entry name" value="PAC"/>
    <property type="match status" value="1"/>
</dbReference>
<organism evidence="5 6">
    <name type="scientific">Lentibacillus halophilus</name>
    <dbReference type="NCBI Taxonomy" id="295065"/>
    <lineage>
        <taxon>Bacteria</taxon>
        <taxon>Bacillati</taxon>
        <taxon>Bacillota</taxon>
        <taxon>Bacilli</taxon>
        <taxon>Bacillales</taxon>
        <taxon>Bacillaceae</taxon>
        <taxon>Lentibacillus</taxon>
    </lineage>
</organism>
<proteinExistence type="predicted"/>